<evidence type="ECO:0000313" key="2">
    <source>
        <dbReference type="Proteomes" id="UP000077266"/>
    </source>
</evidence>
<dbReference type="OrthoDB" id="2987506at2759"/>
<organism evidence="1 2">
    <name type="scientific">Exidia glandulosa HHB12029</name>
    <dbReference type="NCBI Taxonomy" id="1314781"/>
    <lineage>
        <taxon>Eukaryota</taxon>
        <taxon>Fungi</taxon>
        <taxon>Dikarya</taxon>
        <taxon>Basidiomycota</taxon>
        <taxon>Agaricomycotina</taxon>
        <taxon>Agaricomycetes</taxon>
        <taxon>Auriculariales</taxon>
        <taxon>Exidiaceae</taxon>
        <taxon>Exidia</taxon>
    </lineage>
</organism>
<keyword evidence="2" id="KW-1185">Reference proteome</keyword>
<dbReference type="Proteomes" id="UP000077266">
    <property type="component" value="Unassembled WGS sequence"/>
</dbReference>
<dbReference type="EMBL" id="KV426223">
    <property type="protein sequence ID" value="KZV84473.1"/>
    <property type="molecule type" value="Genomic_DNA"/>
</dbReference>
<protein>
    <submittedName>
        <fullName evidence="1">Uncharacterized protein</fullName>
    </submittedName>
</protein>
<name>A0A165DG88_EXIGL</name>
<reference evidence="1 2" key="1">
    <citation type="journal article" date="2016" name="Mol. Biol. Evol.">
        <title>Comparative Genomics of Early-Diverging Mushroom-Forming Fungi Provides Insights into the Origins of Lignocellulose Decay Capabilities.</title>
        <authorList>
            <person name="Nagy L.G."/>
            <person name="Riley R."/>
            <person name="Tritt A."/>
            <person name="Adam C."/>
            <person name="Daum C."/>
            <person name="Floudas D."/>
            <person name="Sun H."/>
            <person name="Yadav J.S."/>
            <person name="Pangilinan J."/>
            <person name="Larsson K.H."/>
            <person name="Matsuura K."/>
            <person name="Barry K."/>
            <person name="Labutti K."/>
            <person name="Kuo R."/>
            <person name="Ohm R.A."/>
            <person name="Bhattacharya S.S."/>
            <person name="Shirouzu T."/>
            <person name="Yoshinaga Y."/>
            <person name="Martin F.M."/>
            <person name="Grigoriev I.V."/>
            <person name="Hibbett D.S."/>
        </authorList>
    </citation>
    <scope>NUCLEOTIDE SEQUENCE [LARGE SCALE GENOMIC DNA]</scope>
    <source>
        <strain evidence="1 2">HHB12029</strain>
    </source>
</reference>
<dbReference type="InParanoid" id="A0A165DG88"/>
<proteinExistence type="predicted"/>
<evidence type="ECO:0000313" key="1">
    <source>
        <dbReference type="EMBL" id="KZV84473.1"/>
    </source>
</evidence>
<accession>A0A165DG88</accession>
<gene>
    <name evidence="1" type="ORF">EXIGLDRAFT_700424</name>
</gene>
<sequence length="243" mass="26492">MAEYKLTVYITGQWVQRMKDMEVNLCVAKKVNDSYTVVFNSKDRDYDFQNEFKWSDQYKVGAIAKFDAGESLLTVAASRKVPIAFGQTVVRNENGTLENAAGPIDTKKSSFAVDNRGGMTSVVVDQLIGTTHKTIWADPKGMPAANIELTPQPKVMVFFHKIMKSGVMFAEVKGRTIEVDFSDSKEGTVSYVDIPSIPGGGGWVAGKADVADHLAAPVMMSYSVKEGFQPLDSGDANGEDAKE</sequence>
<dbReference type="AlphaFoldDB" id="A0A165DG88"/>